<accession>A0ABN2LUT2</accession>
<feature type="transmembrane region" description="Helical" evidence="2">
    <location>
        <begin position="142"/>
        <end position="175"/>
    </location>
</feature>
<gene>
    <name evidence="3" type="ORF">GCM10009768_31230</name>
</gene>
<comment type="caution">
    <text evidence="3">The sequence shown here is derived from an EMBL/GenBank/DDBJ whole genome shotgun (WGS) entry which is preliminary data.</text>
</comment>
<feature type="transmembrane region" description="Helical" evidence="2">
    <location>
        <begin position="105"/>
        <end position="130"/>
    </location>
</feature>
<dbReference type="EMBL" id="BAAAOB010000006">
    <property type="protein sequence ID" value="GAA1800024.1"/>
    <property type="molecule type" value="Genomic_DNA"/>
</dbReference>
<dbReference type="RefSeq" id="WP_344033556.1">
    <property type="nucleotide sequence ID" value="NZ_BAAAOB010000006.1"/>
</dbReference>
<keyword evidence="2" id="KW-0472">Membrane</keyword>
<protein>
    <recommendedName>
        <fullName evidence="5">DUF4190 domain-containing protein</fullName>
    </recommendedName>
</protein>
<feature type="compositionally biased region" description="Low complexity" evidence="1">
    <location>
        <begin position="66"/>
        <end position="81"/>
    </location>
</feature>
<evidence type="ECO:0000313" key="3">
    <source>
        <dbReference type="EMBL" id="GAA1800024.1"/>
    </source>
</evidence>
<evidence type="ECO:0000313" key="4">
    <source>
        <dbReference type="Proteomes" id="UP001500851"/>
    </source>
</evidence>
<evidence type="ECO:0000256" key="1">
    <source>
        <dbReference type="SAM" id="MobiDB-lite"/>
    </source>
</evidence>
<evidence type="ECO:0000256" key="2">
    <source>
        <dbReference type="SAM" id="Phobius"/>
    </source>
</evidence>
<sequence>MNATANSNDQAQTDTAVVADPAAVTAGTTGTTAVLPDATGTQPTVPLQSGQFTAQQPTIPLPPLGPDADLPPAAAAHPIPQAPFQGAPRPAPNPDQTRTFTITSFVLGIVSVVAGWTFIAPIVGLVFGIIALRRRTADRTLAIWGVVLNSIMLGATALAALFGIAAVTFGALASIPYWGW</sequence>
<proteinExistence type="predicted"/>
<dbReference type="Proteomes" id="UP001500851">
    <property type="component" value="Unassembled WGS sequence"/>
</dbReference>
<evidence type="ECO:0008006" key="5">
    <source>
        <dbReference type="Google" id="ProtNLM"/>
    </source>
</evidence>
<keyword evidence="2" id="KW-1133">Transmembrane helix</keyword>
<keyword evidence="4" id="KW-1185">Reference proteome</keyword>
<reference evidence="3 4" key="1">
    <citation type="journal article" date="2019" name="Int. J. Syst. Evol. Microbiol.">
        <title>The Global Catalogue of Microorganisms (GCM) 10K type strain sequencing project: providing services to taxonomists for standard genome sequencing and annotation.</title>
        <authorList>
            <consortium name="The Broad Institute Genomics Platform"/>
            <consortium name="The Broad Institute Genome Sequencing Center for Infectious Disease"/>
            <person name="Wu L."/>
            <person name="Ma J."/>
        </authorList>
    </citation>
    <scope>NUCLEOTIDE SEQUENCE [LARGE SCALE GENOMIC DNA]</scope>
    <source>
        <strain evidence="3 4">JCM 14736</strain>
    </source>
</reference>
<feature type="region of interest" description="Disordered" evidence="1">
    <location>
        <begin position="54"/>
        <end position="81"/>
    </location>
</feature>
<organism evidence="3 4">
    <name type="scientific">Leucobacter iarius</name>
    <dbReference type="NCBI Taxonomy" id="333963"/>
    <lineage>
        <taxon>Bacteria</taxon>
        <taxon>Bacillati</taxon>
        <taxon>Actinomycetota</taxon>
        <taxon>Actinomycetes</taxon>
        <taxon>Micrococcales</taxon>
        <taxon>Microbacteriaceae</taxon>
        <taxon>Leucobacter</taxon>
    </lineage>
</organism>
<keyword evidence="2" id="KW-0812">Transmembrane</keyword>
<name>A0ABN2LUT2_9MICO</name>